<feature type="region of interest" description="Disordered" evidence="1">
    <location>
        <begin position="211"/>
        <end position="231"/>
    </location>
</feature>
<keyword evidence="4" id="KW-1185">Reference proteome</keyword>
<evidence type="ECO:0000313" key="3">
    <source>
        <dbReference type="EMBL" id="KAF4616736.1"/>
    </source>
</evidence>
<dbReference type="EMBL" id="JAACJL010000031">
    <property type="protein sequence ID" value="KAF4616736.1"/>
    <property type="molecule type" value="Genomic_DNA"/>
</dbReference>
<keyword evidence="2" id="KW-1133">Transmembrane helix</keyword>
<evidence type="ECO:0000256" key="2">
    <source>
        <dbReference type="SAM" id="Phobius"/>
    </source>
</evidence>
<protein>
    <submittedName>
        <fullName evidence="3">Uncharacterized protein</fullName>
    </submittedName>
</protein>
<proteinExistence type="predicted"/>
<accession>A0A8H4VN29</accession>
<name>A0A8H4VN29_9AGAR</name>
<evidence type="ECO:0000313" key="4">
    <source>
        <dbReference type="Proteomes" id="UP000521872"/>
    </source>
</evidence>
<keyword evidence="2" id="KW-0812">Transmembrane</keyword>
<organism evidence="3 4">
    <name type="scientific">Agrocybe pediades</name>
    <dbReference type="NCBI Taxonomy" id="84607"/>
    <lineage>
        <taxon>Eukaryota</taxon>
        <taxon>Fungi</taxon>
        <taxon>Dikarya</taxon>
        <taxon>Basidiomycota</taxon>
        <taxon>Agaricomycotina</taxon>
        <taxon>Agaricomycetes</taxon>
        <taxon>Agaricomycetidae</taxon>
        <taxon>Agaricales</taxon>
        <taxon>Agaricineae</taxon>
        <taxon>Strophariaceae</taxon>
        <taxon>Agrocybe</taxon>
    </lineage>
</organism>
<keyword evidence="2" id="KW-0472">Membrane</keyword>
<evidence type="ECO:0000256" key="1">
    <source>
        <dbReference type="SAM" id="MobiDB-lite"/>
    </source>
</evidence>
<dbReference type="Proteomes" id="UP000521872">
    <property type="component" value="Unassembled WGS sequence"/>
</dbReference>
<reference evidence="3 4" key="1">
    <citation type="submission" date="2019-12" db="EMBL/GenBank/DDBJ databases">
        <authorList>
            <person name="Floudas D."/>
            <person name="Bentzer J."/>
            <person name="Ahren D."/>
            <person name="Johansson T."/>
            <person name="Persson P."/>
            <person name="Tunlid A."/>
        </authorList>
    </citation>
    <scope>NUCLEOTIDE SEQUENCE [LARGE SCALE GENOMIC DNA]</scope>
    <source>
        <strain evidence="3 4">CBS 102.39</strain>
    </source>
</reference>
<dbReference type="Gene3D" id="2.60.120.260">
    <property type="entry name" value="Galactose-binding domain-like"/>
    <property type="match status" value="1"/>
</dbReference>
<gene>
    <name evidence="3" type="ORF">D9613_008858</name>
</gene>
<dbReference type="AlphaFoldDB" id="A0A8H4VN29"/>
<feature type="transmembrane region" description="Helical" evidence="2">
    <location>
        <begin position="242"/>
        <end position="265"/>
    </location>
</feature>
<sequence>MFGLGDDTFIEKKDHALYYTLLIANMLIRIDDRDPSIIYTPSTAWTRGGRSNEYMSTTTFTHAVNAFVTYSFKGASQISVWGTIPSIVGGGQGPESSYTIDNGNPATMTFLQDPVSNQYQHIFFQSDPLTSEAHTLLITTGPSGGDFILDFIQLTYLNGTESSTTAPSSSLSETGHHPGSSAFILNTATSSAFSRSMTSSLTTVVSANPQSLTRSSTDSASTSLDPTKQSSSVAHKSFSRDVIAGIAVGILLAVIATFVAVFCLVRRHLKRRSNRVNYGSLWTPHLQAPTAGTLSPFVLRNEAPGAPIHKNGKERAHLI</sequence>
<comment type="caution">
    <text evidence="3">The sequence shown here is derived from an EMBL/GenBank/DDBJ whole genome shotgun (WGS) entry which is preliminary data.</text>
</comment>